<dbReference type="EMBL" id="VSRR010023563">
    <property type="protein sequence ID" value="MPC65594.1"/>
    <property type="molecule type" value="Genomic_DNA"/>
</dbReference>
<dbReference type="AlphaFoldDB" id="A0A5B7H9W1"/>
<proteinExistence type="predicted"/>
<accession>A0A5B7H9W1</accession>
<comment type="caution">
    <text evidence="1">The sequence shown here is derived from an EMBL/GenBank/DDBJ whole genome shotgun (WGS) entry which is preliminary data.</text>
</comment>
<protein>
    <submittedName>
        <fullName evidence="1">Uncharacterized protein</fullName>
    </submittedName>
</protein>
<keyword evidence="2" id="KW-1185">Reference proteome</keyword>
<organism evidence="1 2">
    <name type="scientific">Portunus trituberculatus</name>
    <name type="common">Swimming crab</name>
    <name type="synonym">Neptunus trituberculatus</name>
    <dbReference type="NCBI Taxonomy" id="210409"/>
    <lineage>
        <taxon>Eukaryota</taxon>
        <taxon>Metazoa</taxon>
        <taxon>Ecdysozoa</taxon>
        <taxon>Arthropoda</taxon>
        <taxon>Crustacea</taxon>
        <taxon>Multicrustacea</taxon>
        <taxon>Malacostraca</taxon>
        <taxon>Eumalacostraca</taxon>
        <taxon>Eucarida</taxon>
        <taxon>Decapoda</taxon>
        <taxon>Pleocyemata</taxon>
        <taxon>Brachyura</taxon>
        <taxon>Eubrachyura</taxon>
        <taxon>Portunoidea</taxon>
        <taxon>Portunidae</taxon>
        <taxon>Portuninae</taxon>
        <taxon>Portunus</taxon>
    </lineage>
</organism>
<evidence type="ECO:0000313" key="1">
    <source>
        <dbReference type="EMBL" id="MPC65594.1"/>
    </source>
</evidence>
<gene>
    <name evidence="1" type="ORF">E2C01_059732</name>
</gene>
<dbReference type="Proteomes" id="UP000324222">
    <property type="component" value="Unassembled WGS sequence"/>
</dbReference>
<name>A0A5B7H9W1_PORTR</name>
<sequence length="80" mass="8675">MKLCAPCHRMFPDHLVATCGLREQRYHYLTAECGANRGLAVGGNGAGGVSRFSKTLSFSLASKAVCHVEAKAYTEMREVL</sequence>
<evidence type="ECO:0000313" key="2">
    <source>
        <dbReference type="Proteomes" id="UP000324222"/>
    </source>
</evidence>
<reference evidence="1 2" key="1">
    <citation type="submission" date="2019-05" db="EMBL/GenBank/DDBJ databases">
        <title>Another draft genome of Portunus trituberculatus and its Hox gene families provides insights of decapod evolution.</title>
        <authorList>
            <person name="Jeong J.-H."/>
            <person name="Song I."/>
            <person name="Kim S."/>
            <person name="Choi T."/>
            <person name="Kim D."/>
            <person name="Ryu S."/>
            <person name="Kim W."/>
        </authorList>
    </citation>
    <scope>NUCLEOTIDE SEQUENCE [LARGE SCALE GENOMIC DNA]</scope>
    <source>
        <tissue evidence="1">Muscle</tissue>
    </source>
</reference>